<evidence type="ECO:0000256" key="1">
    <source>
        <dbReference type="SAM" id="MobiDB-lite"/>
    </source>
</evidence>
<gene>
    <name evidence="2" type="ORF">G3I71_46275</name>
</gene>
<dbReference type="AlphaFoldDB" id="A0A6B3C842"/>
<accession>A0A6B3C842</accession>
<dbReference type="EMBL" id="JAAGLU010000366">
    <property type="protein sequence ID" value="NEC92977.1"/>
    <property type="molecule type" value="Genomic_DNA"/>
</dbReference>
<evidence type="ECO:0000313" key="2">
    <source>
        <dbReference type="EMBL" id="NEC92977.1"/>
    </source>
</evidence>
<reference evidence="2" key="1">
    <citation type="submission" date="2020-01" db="EMBL/GenBank/DDBJ databases">
        <title>Insect and environment-associated Actinomycetes.</title>
        <authorList>
            <person name="Currrie C."/>
            <person name="Chevrette M."/>
            <person name="Carlson C."/>
            <person name="Stubbendieck R."/>
            <person name="Wendt-Pienkowski E."/>
        </authorList>
    </citation>
    <scope>NUCLEOTIDE SEQUENCE</scope>
    <source>
        <strain evidence="2">SID12501</strain>
    </source>
</reference>
<feature type="region of interest" description="Disordered" evidence="1">
    <location>
        <begin position="133"/>
        <end position="152"/>
    </location>
</feature>
<organism evidence="2">
    <name type="scientific">Streptomyces sp. SID12501</name>
    <dbReference type="NCBI Taxonomy" id="2706042"/>
    <lineage>
        <taxon>Bacteria</taxon>
        <taxon>Bacillati</taxon>
        <taxon>Actinomycetota</taxon>
        <taxon>Actinomycetes</taxon>
        <taxon>Kitasatosporales</taxon>
        <taxon>Streptomycetaceae</taxon>
        <taxon>Streptomyces</taxon>
    </lineage>
</organism>
<comment type="caution">
    <text evidence="2">The sequence shown here is derived from an EMBL/GenBank/DDBJ whole genome shotgun (WGS) entry which is preliminary data.</text>
</comment>
<proteinExistence type="predicted"/>
<name>A0A6B3C842_9ACTN</name>
<protein>
    <submittedName>
        <fullName evidence="2">Uncharacterized protein</fullName>
    </submittedName>
</protein>
<sequence>MLPIAVLVSTPGSVCIERQNPRPANRTVPEATVIKQRQDMVDSYWTLKAEGFPEVVFSDGLCRLLPYLERLGAKRTADLGLDSGGGLGDLLLVRRAFGEEILPLWRRGDGSDVADGDRVAGIRFGHAKNTCTATSSAAPTTAPRPLLDPTRP</sequence>